<protein>
    <submittedName>
        <fullName evidence="1">Uncharacterized protein</fullName>
    </submittedName>
</protein>
<organism evidence="1 2">
    <name type="scientific">Linum trigynum</name>
    <dbReference type="NCBI Taxonomy" id="586398"/>
    <lineage>
        <taxon>Eukaryota</taxon>
        <taxon>Viridiplantae</taxon>
        <taxon>Streptophyta</taxon>
        <taxon>Embryophyta</taxon>
        <taxon>Tracheophyta</taxon>
        <taxon>Spermatophyta</taxon>
        <taxon>Magnoliopsida</taxon>
        <taxon>eudicotyledons</taxon>
        <taxon>Gunneridae</taxon>
        <taxon>Pentapetalae</taxon>
        <taxon>rosids</taxon>
        <taxon>fabids</taxon>
        <taxon>Malpighiales</taxon>
        <taxon>Linaceae</taxon>
        <taxon>Linum</taxon>
    </lineage>
</organism>
<dbReference type="Proteomes" id="UP001497516">
    <property type="component" value="Chromosome 7"/>
</dbReference>
<reference evidence="1 2" key="1">
    <citation type="submission" date="2024-04" db="EMBL/GenBank/DDBJ databases">
        <authorList>
            <person name="Fracassetti M."/>
        </authorList>
    </citation>
    <scope>NUCLEOTIDE SEQUENCE [LARGE SCALE GENOMIC DNA]</scope>
</reference>
<keyword evidence="2" id="KW-1185">Reference proteome</keyword>
<evidence type="ECO:0000313" key="1">
    <source>
        <dbReference type="EMBL" id="CAL1400447.1"/>
    </source>
</evidence>
<proteinExistence type="predicted"/>
<evidence type="ECO:0000313" key="2">
    <source>
        <dbReference type="Proteomes" id="UP001497516"/>
    </source>
</evidence>
<sequence length="91" mass="10398">MSAFQIVENHVYHARTKHIEIDVHVTRERVKSGLIKLNYVRSEEQVADLFTKALTRYHVTYLLSKLSVINIYAPTCGGVLKQNGGAIDWNK</sequence>
<dbReference type="EMBL" id="OZ034820">
    <property type="protein sequence ID" value="CAL1400447.1"/>
    <property type="molecule type" value="Genomic_DNA"/>
</dbReference>
<dbReference type="CDD" id="cd09272">
    <property type="entry name" value="RNase_HI_RT_Ty1"/>
    <property type="match status" value="1"/>
</dbReference>
<accession>A0AAV2FR74</accession>
<name>A0AAV2FR74_9ROSI</name>
<gene>
    <name evidence="1" type="ORF">LTRI10_LOCUS40575</name>
</gene>
<dbReference type="AlphaFoldDB" id="A0AAV2FR74"/>